<comment type="similarity">
    <text evidence="1">Belongs to the UDP-glycosyltransferase family.</text>
</comment>
<dbReference type="Proteomes" id="UP000224567">
    <property type="component" value="Unassembled WGS sequence"/>
</dbReference>
<evidence type="ECO:0000313" key="4">
    <source>
        <dbReference type="Proteomes" id="UP000224567"/>
    </source>
</evidence>
<evidence type="ECO:0000256" key="1">
    <source>
        <dbReference type="ARBA" id="ARBA00009995"/>
    </source>
</evidence>
<protein>
    <submittedName>
        <fullName evidence="3">Crocetin glucosyltransferase, chloroplastic</fullName>
    </submittedName>
</protein>
<dbReference type="GO" id="GO:0080044">
    <property type="term" value="F:quercetin 7-O-glucosyltransferase activity"/>
    <property type="evidence" value="ECO:0007669"/>
    <property type="project" value="TreeGrafter"/>
</dbReference>
<dbReference type="PANTHER" id="PTHR11926:SF870">
    <property type="entry name" value="UDP-GLYCOSYLTRANSFERASE 75B1"/>
    <property type="match status" value="1"/>
</dbReference>
<dbReference type="OrthoDB" id="5835829at2759"/>
<evidence type="ECO:0000313" key="3">
    <source>
        <dbReference type="EMBL" id="PHT51890.1"/>
    </source>
</evidence>
<evidence type="ECO:0000256" key="2">
    <source>
        <dbReference type="ARBA" id="ARBA00022676"/>
    </source>
</evidence>
<dbReference type="PANTHER" id="PTHR11926">
    <property type="entry name" value="GLUCOSYL/GLUCURONOSYL TRANSFERASES"/>
    <property type="match status" value="1"/>
</dbReference>
<dbReference type="STRING" id="33114.A0A2G2X359"/>
<reference evidence="4" key="2">
    <citation type="journal article" date="2017" name="J. Anim. Genet.">
        <title>Multiple reference genome sequences of hot pepper reveal the massive evolution of plant disease resistance genes by retroduplication.</title>
        <authorList>
            <person name="Kim S."/>
            <person name="Park J."/>
            <person name="Yeom S.-I."/>
            <person name="Kim Y.-M."/>
            <person name="Seo E."/>
            <person name="Kim K.-T."/>
            <person name="Kim M.-S."/>
            <person name="Lee J.M."/>
            <person name="Cheong K."/>
            <person name="Shin H.-S."/>
            <person name="Kim S.-B."/>
            <person name="Han K."/>
            <person name="Lee J."/>
            <person name="Park M."/>
            <person name="Lee H.-A."/>
            <person name="Lee H.-Y."/>
            <person name="Lee Y."/>
            <person name="Oh S."/>
            <person name="Lee J.H."/>
            <person name="Choi E."/>
            <person name="Choi E."/>
            <person name="Lee S.E."/>
            <person name="Jeon J."/>
            <person name="Kim H."/>
            <person name="Choi G."/>
            <person name="Song H."/>
            <person name="Lee J."/>
            <person name="Lee S.-C."/>
            <person name="Kwon J.-K."/>
            <person name="Lee H.-Y."/>
            <person name="Koo N."/>
            <person name="Hong Y."/>
            <person name="Kim R.W."/>
            <person name="Kang W.-H."/>
            <person name="Huh J.H."/>
            <person name="Kang B.-C."/>
            <person name="Yang T.-J."/>
            <person name="Lee Y.-H."/>
            <person name="Bennetzen J.L."/>
            <person name="Choi D."/>
        </authorList>
    </citation>
    <scope>NUCLEOTIDE SEQUENCE [LARGE SCALE GENOMIC DNA]</scope>
    <source>
        <strain evidence="4">cv. PBC81</strain>
    </source>
</reference>
<keyword evidence="4" id="KW-1185">Reference proteome</keyword>
<keyword evidence="2" id="KW-0808">Transferase</keyword>
<dbReference type="Gene3D" id="3.40.50.2000">
    <property type="entry name" value="Glycogen Phosphorylase B"/>
    <property type="match status" value="1"/>
</dbReference>
<sequence length="107" mass="11802">MAKIVACTLPEGLNFEAFFDGYDDGFKHDVDDSKRYMLEIRGCGSQTIKDIILKSLEKGNPVTSLVYTLLLPWVAEVARELHLPSALLWIQPKGVKWTGPGQPGTGP</sequence>
<accession>A0A2G2X359</accession>
<organism evidence="3 4">
    <name type="scientific">Capsicum baccatum</name>
    <name type="common">Peruvian pepper</name>
    <dbReference type="NCBI Taxonomy" id="33114"/>
    <lineage>
        <taxon>Eukaryota</taxon>
        <taxon>Viridiplantae</taxon>
        <taxon>Streptophyta</taxon>
        <taxon>Embryophyta</taxon>
        <taxon>Tracheophyta</taxon>
        <taxon>Spermatophyta</taxon>
        <taxon>Magnoliopsida</taxon>
        <taxon>eudicotyledons</taxon>
        <taxon>Gunneridae</taxon>
        <taxon>Pentapetalae</taxon>
        <taxon>asterids</taxon>
        <taxon>lamiids</taxon>
        <taxon>Solanales</taxon>
        <taxon>Solanaceae</taxon>
        <taxon>Solanoideae</taxon>
        <taxon>Capsiceae</taxon>
        <taxon>Capsicum</taxon>
    </lineage>
</organism>
<gene>
    <name evidence="3" type="ORF">CQW23_06352</name>
</gene>
<dbReference type="SUPFAM" id="SSF53756">
    <property type="entry name" value="UDP-Glycosyltransferase/glycogen phosphorylase"/>
    <property type="match status" value="1"/>
</dbReference>
<reference evidence="3 4" key="1">
    <citation type="journal article" date="2017" name="Genome Biol.">
        <title>New reference genome sequences of hot pepper reveal the massive evolution of plant disease-resistance genes by retroduplication.</title>
        <authorList>
            <person name="Kim S."/>
            <person name="Park J."/>
            <person name="Yeom S.I."/>
            <person name="Kim Y.M."/>
            <person name="Seo E."/>
            <person name="Kim K.T."/>
            <person name="Kim M.S."/>
            <person name="Lee J.M."/>
            <person name="Cheong K."/>
            <person name="Shin H.S."/>
            <person name="Kim S.B."/>
            <person name="Han K."/>
            <person name="Lee J."/>
            <person name="Park M."/>
            <person name="Lee H.A."/>
            <person name="Lee H.Y."/>
            <person name="Lee Y."/>
            <person name="Oh S."/>
            <person name="Lee J.H."/>
            <person name="Choi E."/>
            <person name="Choi E."/>
            <person name="Lee S.E."/>
            <person name="Jeon J."/>
            <person name="Kim H."/>
            <person name="Choi G."/>
            <person name="Song H."/>
            <person name="Lee J."/>
            <person name="Lee S.C."/>
            <person name="Kwon J.K."/>
            <person name="Lee H.Y."/>
            <person name="Koo N."/>
            <person name="Hong Y."/>
            <person name="Kim R.W."/>
            <person name="Kang W.H."/>
            <person name="Huh J.H."/>
            <person name="Kang B.C."/>
            <person name="Yang T.J."/>
            <person name="Lee Y.H."/>
            <person name="Bennetzen J.L."/>
            <person name="Choi D."/>
        </authorList>
    </citation>
    <scope>NUCLEOTIDE SEQUENCE [LARGE SCALE GENOMIC DNA]</scope>
    <source>
        <strain evidence="4">cv. PBC81</strain>
    </source>
</reference>
<keyword evidence="2" id="KW-0328">Glycosyltransferase</keyword>
<dbReference type="AlphaFoldDB" id="A0A2G2X359"/>
<proteinExistence type="inferred from homology"/>
<dbReference type="GO" id="GO:0080043">
    <property type="term" value="F:quercetin 3-O-glucosyltransferase activity"/>
    <property type="evidence" value="ECO:0007669"/>
    <property type="project" value="TreeGrafter"/>
</dbReference>
<dbReference type="EMBL" id="MLFT02000003">
    <property type="protein sequence ID" value="PHT51890.1"/>
    <property type="molecule type" value="Genomic_DNA"/>
</dbReference>
<name>A0A2G2X359_CAPBA</name>
<comment type="caution">
    <text evidence="3">The sequence shown here is derived from an EMBL/GenBank/DDBJ whole genome shotgun (WGS) entry which is preliminary data.</text>
</comment>